<dbReference type="EMBL" id="QGKV02001507">
    <property type="protein sequence ID" value="KAF3533132.1"/>
    <property type="molecule type" value="Genomic_DNA"/>
</dbReference>
<gene>
    <name evidence="2" type="ORF">DY000_02037363</name>
</gene>
<accession>A0ABQ7BLB2</accession>
<dbReference type="PANTHER" id="PTHR47074">
    <property type="entry name" value="BNAC02G40300D PROTEIN"/>
    <property type="match status" value="1"/>
</dbReference>
<evidence type="ECO:0000313" key="3">
    <source>
        <dbReference type="Proteomes" id="UP000266723"/>
    </source>
</evidence>
<comment type="caution">
    <text evidence="2">The sequence shown here is derived from an EMBL/GenBank/DDBJ whole genome shotgun (WGS) entry which is preliminary data.</text>
</comment>
<keyword evidence="3" id="KW-1185">Reference proteome</keyword>
<name>A0ABQ7BLB2_BRACR</name>
<dbReference type="InterPro" id="IPR052929">
    <property type="entry name" value="RNase_H-like_EbsB-rel"/>
</dbReference>
<organism evidence="2 3">
    <name type="scientific">Brassica cretica</name>
    <name type="common">Mustard</name>
    <dbReference type="NCBI Taxonomy" id="69181"/>
    <lineage>
        <taxon>Eukaryota</taxon>
        <taxon>Viridiplantae</taxon>
        <taxon>Streptophyta</taxon>
        <taxon>Embryophyta</taxon>
        <taxon>Tracheophyta</taxon>
        <taxon>Spermatophyta</taxon>
        <taxon>Magnoliopsida</taxon>
        <taxon>eudicotyledons</taxon>
        <taxon>Gunneridae</taxon>
        <taxon>Pentapetalae</taxon>
        <taxon>rosids</taxon>
        <taxon>malvids</taxon>
        <taxon>Brassicales</taxon>
        <taxon>Brassicaceae</taxon>
        <taxon>Brassiceae</taxon>
        <taxon>Brassica</taxon>
    </lineage>
</organism>
<dbReference type="Proteomes" id="UP000266723">
    <property type="component" value="Unassembled WGS sequence"/>
</dbReference>
<evidence type="ECO:0000259" key="1">
    <source>
        <dbReference type="Pfam" id="PF13456"/>
    </source>
</evidence>
<dbReference type="Pfam" id="PF13456">
    <property type="entry name" value="RVT_3"/>
    <property type="match status" value="1"/>
</dbReference>
<feature type="domain" description="RNase H type-1" evidence="1">
    <location>
        <begin position="48"/>
        <end position="119"/>
    </location>
</feature>
<sequence>MEVDEKFWLIAQKQEREKEEEERKAREAVRECWEPPRADWIKCNIGVDFDKKAARSGGAWVVRNERGKILMHSRRVFINVKSLDEAKYKALLWSLESLSFHHLNIVIIASDDDTLTKVILKPEA</sequence>
<dbReference type="PANTHER" id="PTHR47074:SF49">
    <property type="entry name" value="POLYNUCLEOTIDYL TRANSFERASE, RIBONUCLEASE H-LIKE SUPERFAMILY PROTEIN"/>
    <property type="match status" value="1"/>
</dbReference>
<protein>
    <recommendedName>
        <fullName evidence="1">RNase H type-1 domain-containing protein</fullName>
    </recommendedName>
</protein>
<evidence type="ECO:0000313" key="2">
    <source>
        <dbReference type="EMBL" id="KAF3533132.1"/>
    </source>
</evidence>
<dbReference type="InterPro" id="IPR002156">
    <property type="entry name" value="RNaseH_domain"/>
</dbReference>
<proteinExistence type="predicted"/>
<reference evidence="2 3" key="1">
    <citation type="journal article" date="2020" name="BMC Genomics">
        <title>Intraspecific diversification of the crop wild relative Brassica cretica Lam. using demographic model selection.</title>
        <authorList>
            <person name="Kioukis A."/>
            <person name="Michalopoulou V.A."/>
            <person name="Briers L."/>
            <person name="Pirintsos S."/>
            <person name="Studholme D.J."/>
            <person name="Pavlidis P."/>
            <person name="Sarris P.F."/>
        </authorList>
    </citation>
    <scope>NUCLEOTIDE SEQUENCE [LARGE SCALE GENOMIC DNA]</scope>
    <source>
        <strain evidence="3">cv. PFS-1207/04</strain>
    </source>
</reference>